<organism evidence="3 4">
    <name type="scientific">Cyclocybe aegerita</name>
    <name type="common">Black poplar mushroom</name>
    <name type="synonym">Agrocybe aegerita</name>
    <dbReference type="NCBI Taxonomy" id="1973307"/>
    <lineage>
        <taxon>Eukaryota</taxon>
        <taxon>Fungi</taxon>
        <taxon>Dikarya</taxon>
        <taxon>Basidiomycota</taxon>
        <taxon>Agaricomycotina</taxon>
        <taxon>Agaricomycetes</taxon>
        <taxon>Agaricomycetidae</taxon>
        <taxon>Agaricales</taxon>
        <taxon>Agaricineae</taxon>
        <taxon>Bolbitiaceae</taxon>
        <taxon>Cyclocybe</taxon>
    </lineage>
</organism>
<evidence type="ECO:0000259" key="2">
    <source>
        <dbReference type="Pfam" id="PF20152"/>
    </source>
</evidence>
<keyword evidence="4" id="KW-1185">Reference proteome</keyword>
<dbReference type="OrthoDB" id="3066090at2759"/>
<accession>A0A8S0XHJ1</accession>
<comment type="caution">
    <text evidence="3">The sequence shown here is derived from an EMBL/GenBank/DDBJ whole genome shotgun (WGS) entry which is preliminary data.</text>
</comment>
<reference evidence="3 4" key="1">
    <citation type="submission" date="2020-01" db="EMBL/GenBank/DDBJ databases">
        <authorList>
            <person name="Gupta K D."/>
        </authorList>
    </citation>
    <scope>NUCLEOTIDE SEQUENCE [LARGE SCALE GENOMIC DNA]</scope>
</reference>
<dbReference type="PANTHER" id="PTHR40465">
    <property type="entry name" value="CHROMOSOME 1, WHOLE GENOME SHOTGUN SEQUENCE"/>
    <property type="match status" value="1"/>
</dbReference>
<name>A0A8S0XHJ1_CYCAE</name>
<dbReference type="Pfam" id="PF20152">
    <property type="entry name" value="DUF6534"/>
    <property type="match status" value="1"/>
</dbReference>
<keyword evidence="1" id="KW-1133">Transmembrane helix</keyword>
<gene>
    <name evidence="3" type="ORF">AAE3_LOCUS4898</name>
</gene>
<protein>
    <recommendedName>
        <fullName evidence="2">DUF6534 domain-containing protein</fullName>
    </recommendedName>
</protein>
<sequence>MATLAFDISQLPIAPTAGAGLIGSYLAAMMYGLTILQTYQYFSRYWGADRTHVYVLVIVLTVLDTFSMACNIHMMWHFLIANYCNPLSLLFADWSTLVSILANGVIGIIVQVFYAYRLWMLSDRKEYITPIVIVILGIGALVSCNVHMAQLYKHGTFLQVAKLAYLPTMYFSFSIGADALITFGITFWLMRHRNRGMRSSTNDDTIRKLITYTINAGAITTLCCVISLILCRTIPNSFYDLMFALPLSKCYVNSILGFLNAREELRKNRGLVTVNLTTSTTSKTTSYYGTQLDMFKS</sequence>
<feature type="domain" description="DUF6534" evidence="2">
    <location>
        <begin position="175"/>
        <end position="263"/>
    </location>
</feature>
<keyword evidence="1" id="KW-0812">Transmembrane</keyword>
<proteinExistence type="predicted"/>
<dbReference type="EMBL" id="CACVBS010000036">
    <property type="protein sequence ID" value="CAA7262689.1"/>
    <property type="molecule type" value="Genomic_DNA"/>
</dbReference>
<feature type="transmembrane region" description="Helical" evidence="1">
    <location>
        <begin position="12"/>
        <end position="33"/>
    </location>
</feature>
<dbReference type="InterPro" id="IPR045339">
    <property type="entry name" value="DUF6534"/>
</dbReference>
<feature type="transmembrane region" description="Helical" evidence="1">
    <location>
        <begin position="241"/>
        <end position="259"/>
    </location>
</feature>
<feature type="transmembrane region" description="Helical" evidence="1">
    <location>
        <begin position="169"/>
        <end position="189"/>
    </location>
</feature>
<keyword evidence="1" id="KW-0472">Membrane</keyword>
<evidence type="ECO:0000256" key="1">
    <source>
        <dbReference type="SAM" id="Phobius"/>
    </source>
</evidence>
<feature type="transmembrane region" description="Helical" evidence="1">
    <location>
        <begin position="209"/>
        <end position="229"/>
    </location>
</feature>
<feature type="transmembrane region" description="Helical" evidence="1">
    <location>
        <begin position="128"/>
        <end position="149"/>
    </location>
</feature>
<dbReference type="PANTHER" id="PTHR40465:SF1">
    <property type="entry name" value="DUF6534 DOMAIN-CONTAINING PROTEIN"/>
    <property type="match status" value="1"/>
</dbReference>
<feature type="transmembrane region" description="Helical" evidence="1">
    <location>
        <begin position="53"/>
        <end position="76"/>
    </location>
</feature>
<evidence type="ECO:0000313" key="3">
    <source>
        <dbReference type="EMBL" id="CAA7262689.1"/>
    </source>
</evidence>
<dbReference type="AlphaFoldDB" id="A0A8S0XHJ1"/>
<evidence type="ECO:0000313" key="4">
    <source>
        <dbReference type="Proteomes" id="UP000467700"/>
    </source>
</evidence>
<dbReference type="Proteomes" id="UP000467700">
    <property type="component" value="Unassembled WGS sequence"/>
</dbReference>
<feature type="transmembrane region" description="Helical" evidence="1">
    <location>
        <begin position="96"/>
        <end position="116"/>
    </location>
</feature>